<dbReference type="EMBL" id="CP116942">
    <property type="protein sequence ID" value="WCO66901.1"/>
    <property type="molecule type" value="Genomic_DNA"/>
</dbReference>
<dbReference type="PANTHER" id="PTHR46211">
    <property type="entry name" value="GLYCEROPHOSPHORYL DIESTER PHOSPHODIESTERASE"/>
    <property type="match status" value="1"/>
</dbReference>
<dbReference type="InterPro" id="IPR030395">
    <property type="entry name" value="GP_PDE_dom"/>
</dbReference>
<dbReference type="Pfam" id="PF03009">
    <property type="entry name" value="GDPD"/>
    <property type="match status" value="1"/>
</dbReference>
<accession>A0AAE9Y763</accession>
<dbReference type="GO" id="GO:0008081">
    <property type="term" value="F:phosphoric diester hydrolase activity"/>
    <property type="evidence" value="ECO:0007669"/>
    <property type="project" value="InterPro"/>
</dbReference>
<proteinExistence type="predicted"/>
<dbReference type="Proteomes" id="UP001216390">
    <property type="component" value="Chromosome"/>
</dbReference>
<evidence type="ECO:0000313" key="3">
    <source>
        <dbReference type="Proteomes" id="UP001216390"/>
    </source>
</evidence>
<dbReference type="SUPFAM" id="SSF51695">
    <property type="entry name" value="PLC-like phosphodiesterases"/>
    <property type="match status" value="1"/>
</dbReference>
<reference evidence="2" key="1">
    <citation type="submission" date="2023-01" db="EMBL/GenBank/DDBJ databases">
        <title>The diversity of Class Acidimicrobiia in South China Sea sediment environments and the proposal of Iamia marina sp. nov., a novel species of the genus Iamia.</title>
        <authorList>
            <person name="He Y."/>
            <person name="Tian X."/>
        </authorList>
    </citation>
    <scope>NUCLEOTIDE SEQUENCE</scope>
    <source>
        <strain evidence="2">DSM 19957</strain>
    </source>
</reference>
<dbReference type="GO" id="GO:0006629">
    <property type="term" value="P:lipid metabolic process"/>
    <property type="evidence" value="ECO:0007669"/>
    <property type="project" value="InterPro"/>
</dbReference>
<dbReference type="PROSITE" id="PS50007">
    <property type="entry name" value="PIPLC_X_DOMAIN"/>
    <property type="match status" value="1"/>
</dbReference>
<dbReference type="KEGG" id="ima:PO878_20625"/>
<dbReference type="PROSITE" id="PS51704">
    <property type="entry name" value="GP_PDE"/>
    <property type="match status" value="1"/>
</dbReference>
<dbReference type="PANTHER" id="PTHR46211:SF14">
    <property type="entry name" value="GLYCEROPHOSPHODIESTER PHOSPHODIESTERASE"/>
    <property type="match status" value="1"/>
</dbReference>
<feature type="domain" description="GP-PDE" evidence="1">
    <location>
        <begin position="18"/>
        <end position="250"/>
    </location>
</feature>
<evidence type="ECO:0000259" key="1">
    <source>
        <dbReference type="PROSITE" id="PS51704"/>
    </source>
</evidence>
<dbReference type="AlphaFoldDB" id="A0AAE9Y763"/>
<sequence>MTTSPPQALHPFLRVDGPAAFAHRGGAAEAPENTMAAFAHAVDLGYRHLELDVRATADGEVVVFHDATLDRVTDATGRLRARTLAQLDGVRVAGTEPVPRLADVLSAWPEVRVNIDPKEDAVVAPLVELLGPGDLLDRVCVTSFSDRRLARLRRAVGPRLCTALGPAAMARLRLAASGVPTRRLRGGVAQVPPRLRGVELLDAAVVRTAHRLGIPVHVWVVDEAEEMERLLDLGVDGLMTDRPTVLRDVLRRRGLWPEAP</sequence>
<protein>
    <submittedName>
        <fullName evidence="2">Glycerophosphodiester phosphodiesterase family protein</fullName>
    </submittedName>
</protein>
<keyword evidence="3" id="KW-1185">Reference proteome</keyword>
<name>A0AAE9Y763_9ACTN</name>
<gene>
    <name evidence="2" type="ORF">PO878_20625</name>
</gene>
<dbReference type="InterPro" id="IPR017946">
    <property type="entry name" value="PLC-like_Pdiesterase_TIM-brl"/>
</dbReference>
<dbReference type="RefSeq" id="WP_272736423.1">
    <property type="nucleotide sequence ID" value="NZ_CP116942.1"/>
</dbReference>
<organism evidence="2 3">
    <name type="scientific">Iamia majanohamensis</name>
    <dbReference type="NCBI Taxonomy" id="467976"/>
    <lineage>
        <taxon>Bacteria</taxon>
        <taxon>Bacillati</taxon>
        <taxon>Actinomycetota</taxon>
        <taxon>Acidimicrobiia</taxon>
        <taxon>Acidimicrobiales</taxon>
        <taxon>Iamiaceae</taxon>
        <taxon>Iamia</taxon>
    </lineage>
</organism>
<dbReference type="Gene3D" id="3.20.20.190">
    <property type="entry name" value="Phosphatidylinositol (PI) phosphodiesterase"/>
    <property type="match status" value="1"/>
</dbReference>
<evidence type="ECO:0000313" key="2">
    <source>
        <dbReference type="EMBL" id="WCO66901.1"/>
    </source>
</evidence>